<dbReference type="Pfam" id="PF00340">
    <property type="entry name" value="IL1"/>
    <property type="match status" value="1"/>
</dbReference>
<gene>
    <name evidence="13" type="primary">LOC115365236</name>
</gene>
<dbReference type="Gene3D" id="2.80.10.50">
    <property type="match status" value="1"/>
</dbReference>
<dbReference type="GO" id="GO:0001660">
    <property type="term" value="P:fever generation"/>
    <property type="evidence" value="ECO:0007669"/>
    <property type="project" value="UniProtKB-KW"/>
</dbReference>
<dbReference type="InterPro" id="IPR020877">
    <property type="entry name" value="IL-1_CS"/>
</dbReference>
<evidence type="ECO:0000256" key="2">
    <source>
        <dbReference type="ARBA" id="ARBA00004514"/>
    </source>
</evidence>
<dbReference type="GO" id="GO:0005764">
    <property type="term" value="C:lysosome"/>
    <property type="evidence" value="ECO:0007669"/>
    <property type="project" value="UniProtKB-SubCell"/>
</dbReference>
<dbReference type="PRINTS" id="PR00264">
    <property type="entry name" value="INTERLEUKIN1"/>
</dbReference>
<proteinExistence type="inferred from homology"/>
<reference evidence="13" key="1">
    <citation type="submission" date="2019-06" db="EMBL/GenBank/DDBJ databases">
        <authorList>
            <consortium name="Wellcome Sanger Institute Data Sharing"/>
        </authorList>
    </citation>
    <scope>NUCLEOTIDE SEQUENCE [LARGE SCALE GENOMIC DNA]</scope>
</reference>
<keyword evidence="9" id="KW-0395">Inflammatory response</keyword>
<organism evidence="13 14">
    <name type="scientific">Myripristis murdjan</name>
    <name type="common">pinecone soldierfish</name>
    <dbReference type="NCBI Taxonomy" id="586833"/>
    <lineage>
        <taxon>Eukaryota</taxon>
        <taxon>Metazoa</taxon>
        <taxon>Chordata</taxon>
        <taxon>Craniata</taxon>
        <taxon>Vertebrata</taxon>
        <taxon>Euteleostomi</taxon>
        <taxon>Actinopterygii</taxon>
        <taxon>Neopterygii</taxon>
        <taxon>Teleostei</taxon>
        <taxon>Neoteleostei</taxon>
        <taxon>Acanthomorphata</taxon>
        <taxon>Holocentriformes</taxon>
        <taxon>Holocentridae</taxon>
        <taxon>Myripristis</taxon>
    </lineage>
</organism>
<dbReference type="GO" id="GO:0048246">
    <property type="term" value="P:macrophage chemotaxis"/>
    <property type="evidence" value="ECO:0007669"/>
    <property type="project" value="TreeGrafter"/>
</dbReference>
<dbReference type="GO" id="GO:0005125">
    <property type="term" value="F:cytokine activity"/>
    <property type="evidence" value="ECO:0007669"/>
    <property type="project" value="UniProtKB-UniRule"/>
</dbReference>
<dbReference type="GO" id="GO:0042119">
    <property type="term" value="P:neutrophil activation"/>
    <property type="evidence" value="ECO:0007669"/>
    <property type="project" value="TreeGrafter"/>
</dbReference>
<dbReference type="GO" id="GO:0005149">
    <property type="term" value="F:interleukin-1 receptor binding"/>
    <property type="evidence" value="ECO:0007669"/>
    <property type="project" value="UniProtKB-UniRule"/>
</dbReference>
<accession>A0A667WE21</accession>
<evidence type="ECO:0000256" key="9">
    <source>
        <dbReference type="ARBA" id="ARBA00023198"/>
    </source>
</evidence>
<sequence>MESHSKCKSSSKMPEGVDMEISCHPLTMKHVVNLVIAMERFKGSKLESALSSEFDDENFLNVMLDSIVEEEIVIELTSEPPTQSDYSKTLEFDCSLTDGQQKEWVQMQNSMELLGVMLQGGSNHHAVQIRMATYRHLPTDTNAQPVALGIKNSSFFLSCSEEGGKPTLHLETVANKDDLKKISKDSDMVRFLFYRHDQGLDISTFRSVRFPTWFISTAKTNNQPVDMCEQTANRNITFTPFCLLVNLTHLVSTF</sequence>
<comment type="similarity">
    <text evidence="4 12">Belongs to the IL-1 family.</text>
</comment>
<dbReference type="Ensembl" id="ENSMMDT00005003190.1">
    <property type="protein sequence ID" value="ENSMMDP00005003125.1"/>
    <property type="gene ID" value="ENSMMDG00005001147.1"/>
</dbReference>
<reference evidence="13" key="2">
    <citation type="submission" date="2025-08" db="UniProtKB">
        <authorList>
            <consortium name="Ensembl"/>
        </authorList>
    </citation>
    <scope>IDENTIFICATION</scope>
</reference>
<dbReference type="GO" id="GO:0006955">
    <property type="term" value="P:immune response"/>
    <property type="evidence" value="ECO:0007669"/>
    <property type="project" value="InterPro"/>
</dbReference>
<dbReference type="InterPro" id="IPR000975">
    <property type="entry name" value="IL-1_fam"/>
</dbReference>
<dbReference type="InParanoid" id="A0A667WE21"/>
<dbReference type="SUPFAM" id="SSF50353">
    <property type="entry name" value="Cytokine"/>
    <property type="match status" value="1"/>
</dbReference>
<dbReference type="PANTHER" id="PTHR10078">
    <property type="entry name" value="INTERLEUKIN-1 FAMILY MEMBER"/>
    <property type="match status" value="1"/>
</dbReference>
<dbReference type="AlphaFoldDB" id="A0A667WE21"/>
<dbReference type="PRINTS" id="PR01357">
    <property type="entry name" value="INTRLEUKN1AB"/>
</dbReference>
<dbReference type="PANTHER" id="PTHR10078:SF30">
    <property type="entry name" value="INTERLEUKIN-1 BETA"/>
    <property type="match status" value="1"/>
</dbReference>
<comment type="subcellular location">
    <subcellularLocation>
        <location evidence="2">Cytoplasm</location>
        <location evidence="2">Cytosol</location>
    </subcellularLocation>
    <subcellularLocation>
        <location evidence="1">Lysosome</location>
    </subcellularLocation>
    <subcellularLocation>
        <location evidence="3">Secreted</location>
        <location evidence="3">Extracellular exosome</location>
    </subcellularLocation>
</comment>
<name>A0A667WE21_9TELE</name>
<dbReference type="GO" id="GO:0051781">
    <property type="term" value="P:positive regulation of cell division"/>
    <property type="evidence" value="ECO:0007669"/>
    <property type="project" value="UniProtKB-KW"/>
</dbReference>
<protein>
    <recommendedName>
        <fullName evidence="12">Interleukin-1</fullName>
    </recommendedName>
</protein>
<dbReference type="CDD" id="cd23296">
    <property type="entry name" value="beta-trefoil_IL1B"/>
    <property type="match status" value="1"/>
</dbReference>
<dbReference type="SMART" id="SM00125">
    <property type="entry name" value="IL1"/>
    <property type="match status" value="1"/>
</dbReference>
<dbReference type="GO" id="GO:0010628">
    <property type="term" value="P:positive regulation of gene expression"/>
    <property type="evidence" value="ECO:0007669"/>
    <property type="project" value="TreeGrafter"/>
</dbReference>
<evidence type="ECO:0000256" key="6">
    <source>
        <dbReference type="ARBA" id="ARBA00022514"/>
    </source>
</evidence>
<evidence type="ECO:0000313" key="14">
    <source>
        <dbReference type="Proteomes" id="UP000472263"/>
    </source>
</evidence>
<evidence type="ECO:0000313" key="13">
    <source>
        <dbReference type="Ensembl" id="ENSMMDP00005003125.1"/>
    </source>
</evidence>
<dbReference type="PRINTS" id="PR01359">
    <property type="entry name" value="INTRLEUKIN1B"/>
</dbReference>
<keyword evidence="5" id="KW-0963">Cytoplasm</keyword>
<keyword evidence="10" id="KW-0458">Lysosome</keyword>
<evidence type="ECO:0000256" key="1">
    <source>
        <dbReference type="ARBA" id="ARBA00004371"/>
    </source>
</evidence>
<evidence type="ECO:0000256" key="8">
    <source>
        <dbReference type="ARBA" id="ARBA00022620"/>
    </source>
</evidence>
<keyword evidence="11" id="KW-0497">Mitogen</keyword>
<reference evidence="13" key="3">
    <citation type="submission" date="2025-09" db="UniProtKB">
        <authorList>
            <consortium name="Ensembl"/>
        </authorList>
    </citation>
    <scope>IDENTIFICATION</scope>
</reference>
<keyword evidence="6" id="KW-0202">Cytokine</keyword>
<evidence type="ECO:0000256" key="4">
    <source>
        <dbReference type="ARBA" id="ARBA00010448"/>
    </source>
</evidence>
<dbReference type="GO" id="GO:0005829">
    <property type="term" value="C:cytosol"/>
    <property type="evidence" value="ECO:0007669"/>
    <property type="project" value="UniProtKB-SubCell"/>
</dbReference>
<dbReference type="InterPro" id="IPR008996">
    <property type="entry name" value="IL1/FGF"/>
</dbReference>
<dbReference type="PROSITE" id="PS00253">
    <property type="entry name" value="INTERLEUKIN_1"/>
    <property type="match status" value="1"/>
</dbReference>
<dbReference type="GO" id="GO:0019221">
    <property type="term" value="P:cytokine-mediated signaling pathway"/>
    <property type="evidence" value="ECO:0007669"/>
    <property type="project" value="TreeGrafter"/>
</dbReference>
<dbReference type="GO" id="GO:1901222">
    <property type="term" value="P:regulation of non-canonical NF-kappaB signal transduction"/>
    <property type="evidence" value="ECO:0007669"/>
    <property type="project" value="TreeGrafter"/>
</dbReference>
<evidence type="ECO:0000256" key="10">
    <source>
        <dbReference type="ARBA" id="ARBA00023228"/>
    </source>
</evidence>
<evidence type="ECO:0000256" key="11">
    <source>
        <dbReference type="ARBA" id="ARBA00023246"/>
    </source>
</evidence>
<dbReference type="GeneTree" id="ENSGT00950000182943"/>
<evidence type="ECO:0000256" key="5">
    <source>
        <dbReference type="ARBA" id="ARBA00022490"/>
    </source>
</evidence>
<keyword evidence="8" id="KW-0666">Pyrogen</keyword>
<evidence type="ECO:0000256" key="3">
    <source>
        <dbReference type="ARBA" id="ARBA00004550"/>
    </source>
</evidence>
<dbReference type="Proteomes" id="UP000472263">
    <property type="component" value="Chromosome 9"/>
</dbReference>
<evidence type="ECO:0000256" key="12">
    <source>
        <dbReference type="RuleBase" id="RU003753"/>
    </source>
</evidence>
<keyword evidence="7 12" id="KW-0964">Secreted</keyword>
<keyword evidence="14" id="KW-1185">Reference proteome</keyword>
<dbReference type="GO" id="GO:0071222">
    <property type="term" value="P:cellular response to lipopolysaccharide"/>
    <property type="evidence" value="ECO:0007669"/>
    <property type="project" value="TreeGrafter"/>
</dbReference>
<evidence type="ECO:0000256" key="7">
    <source>
        <dbReference type="ARBA" id="ARBA00022525"/>
    </source>
</evidence>
<dbReference type="GO" id="GO:0005615">
    <property type="term" value="C:extracellular space"/>
    <property type="evidence" value="ECO:0007669"/>
    <property type="project" value="UniProtKB-KW"/>
</dbReference>